<keyword evidence="1" id="KW-0472">Membrane</keyword>
<gene>
    <name evidence="2" type="ordered locus">RD1_4130</name>
</gene>
<evidence type="ECO:0000256" key="1">
    <source>
        <dbReference type="SAM" id="Phobius"/>
    </source>
</evidence>
<dbReference type="KEGG" id="rde:RD1_4130"/>
<feature type="transmembrane region" description="Helical" evidence="1">
    <location>
        <begin position="12"/>
        <end position="33"/>
    </location>
</feature>
<protein>
    <submittedName>
        <fullName evidence="2">Uncharacterized protein</fullName>
    </submittedName>
</protein>
<organism evidence="2 3">
    <name type="scientific">Roseobacter denitrificans (strain ATCC 33942 / OCh 114)</name>
    <name type="common">Erythrobacter sp. (strain OCh 114)</name>
    <name type="synonym">Roseobacter denitrificans</name>
    <dbReference type="NCBI Taxonomy" id="375451"/>
    <lineage>
        <taxon>Bacteria</taxon>
        <taxon>Pseudomonadati</taxon>
        <taxon>Pseudomonadota</taxon>
        <taxon>Alphaproteobacteria</taxon>
        <taxon>Rhodobacterales</taxon>
        <taxon>Roseobacteraceae</taxon>
        <taxon>Roseobacter</taxon>
    </lineage>
</organism>
<sequence>MHNGHSLCDARGLAAVTTLFLPVVCVLAGLHVAQVLQDAQASDEAVGEFFIEGRKTCDFLL</sequence>
<dbReference type="EMBL" id="CP000362">
    <property type="protein sequence ID" value="ABG33570.1"/>
    <property type="molecule type" value="Genomic_DNA"/>
</dbReference>
<reference evidence="2 3" key="1">
    <citation type="journal article" date="2007" name="J. Bacteriol.">
        <title>The complete genome sequence of Roseobacter denitrificans reveals a mixotrophic rather than photosynthetic metabolism.</title>
        <authorList>
            <person name="Swingley W.D."/>
            <person name="Sadekar S."/>
            <person name="Mastrian S.D."/>
            <person name="Matthies H.J."/>
            <person name="Hao J."/>
            <person name="Ramos H."/>
            <person name="Acharya C.R."/>
            <person name="Conrad A.L."/>
            <person name="Taylor H.L."/>
            <person name="Dejesa L.C."/>
            <person name="Shah M.K."/>
            <person name="O'huallachain M.E."/>
            <person name="Lince M.T."/>
            <person name="Blankenship R.E."/>
            <person name="Beatty J.T."/>
            <person name="Touchman J.W."/>
        </authorList>
    </citation>
    <scope>NUCLEOTIDE SEQUENCE [LARGE SCALE GENOMIC DNA]</scope>
    <source>
        <strain evidence="3">ATCC 33942 / OCh 114</strain>
    </source>
</reference>
<dbReference type="Proteomes" id="UP000007029">
    <property type="component" value="Chromosome"/>
</dbReference>
<accession>Q160M3</accession>
<keyword evidence="1" id="KW-1133">Transmembrane helix</keyword>
<proteinExistence type="predicted"/>
<evidence type="ECO:0000313" key="3">
    <source>
        <dbReference type="Proteomes" id="UP000007029"/>
    </source>
</evidence>
<evidence type="ECO:0000313" key="2">
    <source>
        <dbReference type="EMBL" id="ABG33570.1"/>
    </source>
</evidence>
<dbReference type="HOGENOM" id="CLU_2919866_0_0_5"/>
<name>Q160M3_ROSDO</name>
<keyword evidence="1" id="KW-0812">Transmembrane</keyword>
<dbReference type="AlphaFoldDB" id="Q160M3"/>
<dbReference type="STRING" id="375451.RD1_4130"/>
<keyword evidence="3" id="KW-1185">Reference proteome</keyword>